<dbReference type="Proteomes" id="UP000032633">
    <property type="component" value="Chromosome"/>
</dbReference>
<dbReference type="SUPFAM" id="SSF53335">
    <property type="entry name" value="S-adenosyl-L-methionine-dependent methyltransferases"/>
    <property type="match status" value="1"/>
</dbReference>
<dbReference type="Gene3D" id="3.40.50.150">
    <property type="entry name" value="Vaccinia Virus protein VP39"/>
    <property type="match status" value="1"/>
</dbReference>
<dbReference type="HAMAP" id="MF_02100">
    <property type="entry name" value="Methyltr_YrrT"/>
    <property type="match status" value="1"/>
</dbReference>
<dbReference type="RefSeq" id="WP_045672325.1">
    <property type="nucleotide sequence ID" value="NZ_CP011058.1"/>
</dbReference>
<keyword evidence="3 4" id="KW-0949">S-adenosyl-L-methionine</keyword>
<dbReference type="EMBL" id="CP011058">
    <property type="protein sequence ID" value="AJY76900.1"/>
    <property type="molecule type" value="Genomic_DNA"/>
</dbReference>
<accession>A0A0D5NP09</accession>
<evidence type="ECO:0000259" key="5">
    <source>
        <dbReference type="Pfam" id="PF13649"/>
    </source>
</evidence>
<feature type="domain" description="Methyltransferase" evidence="5">
    <location>
        <begin position="49"/>
        <end position="139"/>
    </location>
</feature>
<reference evidence="6 7" key="1">
    <citation type="journal article" date="2015" name="J. Biotechnol.">
        <title>Complete genome sequence of Paenibacillus beijingensis 7188(T) (=DSM 24997(T)), a novel rhizobacterium from jujube garden soil.</title>
        <authorList>
            <person name="Kwak Y."/>
            <person name="Shin J.H."/>
        </authorList>
    </citation>
    <scope>NUCLEOTIDE SEQUENCE [LARGE SCALE GENOMIC DNA]</scope>
    <source>
        <strain evidence="6 7">DSM 24997</strain>
    </source>
</reference>
<sequence length="216" mass="24746">MGREFVSLFDQWSEEYDRTVSGHDEQYREVFEHYGDILEAVASRSFGTVVEFGAGTGNLSEQLLRRGLKVYGVEPSQGMRAQIQKRNLDFVLLDGDFLHFPPIPEQVNSIVSTYAFHHLTDEEKEQALSIYSTLLGKGGKIVFADIAFRDEQDREKTEAYIAEKGHFDLLQDLQTEYSTTLDRLKSMFNRHGFSVSFGKLNRYVWLMEAAKGHTQS</sequence>
<dbReference type="HOGENOM" id="CLU_111961_0_0_9"/>
<comment type="function">
    <text evidence="4">Could be a S-adenosyl-L-methionine-dependent methyltransferase.</text>
</comment>
<dbReference type="InterPro" id="IPR029063">
    <property type="entry name" value="SAM-dependent_MTases_sf"/>
</dbReference>
<evidence type="ECO:0000256" key="1">
    <source>
        <dbReference type="ARBA" id="ARBA00022603"/>
    </source>
</evidence>
<dbReference type="Pfam" id="PF13649">
    <property type="entry name" value="Methyltransf_25"/>
    <property type="match status" value="1"/>
</dbReference>
<dbReference type="GO" id="GO:0032259">
    <property type="term" value="P:methylation"/>
    <property type="evidence" value="ECO:0007669"/>
    <property type="project" value="UniProtKB-KW"/>
</dbReference>
<feature type="binding site" evidence="4">
    <location>
        <position position="53"/>
    </location>
    <ligand>
        <name>S-adenosyl-L-methionine</name>
        <dbReference type="ChEBI" id="CHEBI:59789"/>
    </ligand>
</feature>
<evidence type="ECO:0000313" key="6">
    <source>
        <dbReference type="EMBL" id="AJY76900.1"/>
    </source>
</evidence>
<name>A0A0D5NP09_9BACL</name>
<organism evidence="6 7">
    <name type="scientific">Paenibacillus beijingensis</name>
    <dbReference type="NCBI Taxonomy" id="1126833"/>
    <lineage>
        <taxon>Bacteria</taxon>
        <taxon>Bacillati</taxon>
        <taxon>Bacillota</taxon>
        <taxon>Bacilli</taxon>
        <taxon>Bacillales</taxon>
        <taxon>Paenibacillaceae</taxon>
        <taxon>Paenibacillus</taxon>
    </lineage>
</organism>
<dbReference type="CDD" id="cd02440">
    <property type="entry name" value="AdoMet_MTases"/>
    <property type="match status" value="1"/>
</dbReference>
<keyword evidence="1 4" id="KW-0489">Methyltransferase</keyword>
<dbReference type="EC" id="2.1.1.-" evidence="4"/>
<reference evidence="7" key="2">
    <citation type="submission" date="2015-03" db="EMBL/GenBank/DDBJ databases">
        <title>Genome sequence of Paenibacillus beijingensis strain DSM 24997T.</title>
        <authorList>
            <person name="Kwak Y."/>
            <person name="Shin J.-H."/>
        </authorList>
    </citation>
    <scope>NUCLEOTIDE SEQUENCE [LARGE SCALE GENOMIC DNA]</scope>
    <source>
        <strain evidence="7">DSM 24997</strain>
    </source>
</reference>
<dbReference type="OrthoDB" id="465705at2"/>
<evidence type="ECO:0000256" key="2">
    <source>
        <dbReference type="ARBA" id="ARBA00022679"/>
    </source>
</evidence>
<keyword evidence="2 4" id="KW-0808">Transferase</keyword>
<evidence type="ECO:0000256" key="3">
    <source>
        <dbReference type="ARBA" id="ARBA00022691"/>
    </source>
</evidence>
<dbReference type="KEGG" id="pbj:VN24_22980"/>
<feature type="binding site" evidence="4">
    <location>
        <position position="74"/>
    </location>
    <ligand>
        <name>S-adenosyl-L-methionine</name>
        <dbReference type="ChEBI" id="CHEBI:59789"/>
    </ligand>
</feature>
<dbReference type="GO" id="GO:0008757">
    <property type="term" value="F:S-adenosylmethionine-dependent methyltransferase activity"/>
    <property type="evidence" value="ECO:0007669"/>
    <property type="project" value="UniProtKB-UniRule"/>
</dbReference>
<protein>
    <recommendedName>
        <fullName evidence="4">Uncharacterized methyltransferase VN24_22980</fullName>
        <ecNumber evidence="4">2.1.1.-</ecNumber>
    </recommendedName>
</protein>
<evidence type="ECO:0000313" key="7">
    <source>
        <dbReference type="Proteomes" id="UP000032633"/>
    </source>
</evidence>
<dbReference type="InterPro" id="IPR041698">
    <property type="entry name" value="Methyltransf_25"/>
</dbReference>
<evidence type="ECO:0000256" key="4">
    <source>
        <dbReference type="HAMAP-Rule" id="MF_02100"/>
    </source>
</evidence>
<keyword evidence="7" id="KW-1185">Reference proteome</keyword>
<gene>
    <name evidence="6" type="ORF">VN24_22980</name>
</gene>
<dbReference type="AlphaFoldDB" id="A0A0D5NP09"/>
<feature type="binding site" evidence="4">
    <location>
        <position position="96"/>
    </location>
    <ligand>
        <name>S-adenosyl-L-methionine</name>
        <dbReference type="ChEBI" id="CHEBI:59789"/>
    </ligand>
</feature>
<proteinExistence type="inferred from homology"/>
<comment type="similarity">
    <text evidence="4">Belongs to the methyltransferase superfamily. YrrT family.</text>
</comment>
<dbReference type="PATRIC" id="fig|1126833.4.peg.5052"/>
<dbReference type="STRING" id="1126833.VN24_22980"/>
<dbReference type="PANTHER" id="PTHR43861">
    <property type="entry name" value="TRANS-ACONITATE 2-METHYLTRANSFERASE-RELATED"/>
    <property type="match status" value="1"/>
</dbReference>
<dbReference type="InterPro" id="IPR023553">
    <property type="entry name" value="Uncharacterised_MeTfrase_YrrT"/>
</dbReference>